<evidence type="ECO:0000313" key="5">
    <source>
        <dbReference type="EMBL" id="PIU50850.1"/>
    </source>
</evidence>
<dbReference type="Gene3D" id="3.30.559.10">
    <property type="entry name" value="Chloramphenicol acetyltransferase-like domain"/>
    <property type="match status" value="1"/>
</dbReference>
<feature type="non-terminal residue" evidence="5">
    <location>
        <position position="1"/>
    </location>
</feature>
<evidence type="ECO:0000259" key="4">
    <source>
        <dbReference type="Pfam" id="PF00198"/>
    </source>
</evidence>
<proteinExistence type="predicted"/>
<keyword evidence="2" id="KW-0808">Transferase</keyword>
<accession>A0A2M6ZEN3</accession>
<name>A0A2M6ZEN3_9BACT</name>
<keyword evidence="3" id="KW-0012">Acyltransferase</keyword>
<dbReference type="PANTHER" id="PTHR43178:SF5">
    <property type="entry name" value="LIPOAMIDE ACYLTRANSFERASE COMPONENT OF BRANCHED-CHAIN ALPHA-KETO ACID DEHYDROGENASE COMPLEX, MITOCHONDRIAL"/>
    <property type="match status" value="1"/>
</dbReference>
<dbReference type="InterPro" id="IPR023213">
    <property type="entry name" value="CAT-like_dom_sf"/>
</dbReference>
<organism evidence="5 6">
    <name type="scientific">Candidatus Desantisbacteria bacterium CG07_land_8_20_14_0_80_39_15</name>
    <dbReference type="NCBI Taxonomy" id="1974549"/>
    <lineage>
        <taxon>Bacteria</taxon>
        <taxon>Candidatus Desantisiibacteriota</taxon>
    </lineage>
</organism>
<dbReference type="PANTHER" id="PTHR43178">
    <property type="entry name" value="DIHYDROLIPOAMIDE ACETYLTRANSFERASE COMPONENT OF PYRUVATE DEHYDROGENASE COMPLEX"/>
    <property type="match status" value="1"/>
</dbReference>
<evidence type="ECO:0000256" key="1">
    <source>
        <dbReference type="ARBA" id="ARBA00001938"/>
    </source>
</evidence>
<evidence type="ECO:0000313" key="6">
    <source>
        <dbReference type="Proteomes" id="UP000229227"/>
    </source>
</evidence>
<reference evidence="6" key="1">
    <citation type="submission" date="2017-09" db="EMBL/GenBank/DDBJ databases">
        <title>Depth-based differentiation of microbial function through sediment-hosted aquifers and enrichment of novel symbionts in the deep terrestrial subsurface.</title>
        <authorList>
            <person name="Probst A.J."/>
            <person name="Ladd B."/>
            <person name="Jarett J.K."/>
            <person name="Geller-Mcgrath D.E."/>
            <person name="Sieber C.M.K."/>
            <person name="Emerson J.B."/>
            <person name="Anantharaman K."/>
            <person name="Thomas B.C."/>
            <person name="Malmstrom R."/>
            <person name="Stieglmeier M."/>
            <person name="Klingl A."/>
            <person name="Woyke T."/>
            <person name="Ryan C.M."/>
            <person name="Banfield J.F."/>
        </authorList>
    </citation>
    <scope>NUCLEOTIDE SEQUENCE [LARGE SCALE GENOMIC DNA]</scope>
</reference>
<gene>
    <name evidence="5" type="ORF">COS91_07495</name>
</gene>
<evidence type="ECO:0000256" key="2">
    <source>
        <dbReference type="ARBA" id="ARBA00022679"/>
    </source>
</evidence>
<dbReference type="GO" id="GO:0005737">
    <property type="term" value="C:cytoplasm"/>
    <property type="evidence" value="ECO:0007669"/>
    <property type="project" value="TreeGrafter"/>
</dbReference>
<evidence type="ECO:0000256" key="3">
    <source>
        <dbReference type="ARBA" id="ARBA00023315"/>
    </source>
</evidence>
<dbReference type="AlphaFoldDB" id="A0A2M6ZEN3"/>
<comment type="caution">
    <text evidence="5">The sequence shown here is derived from an EMBL/GenBank/DDBJ whole genome shotgun (WGS) entry which is preliminary data.</text>
</comment>
<feature type="domain" description="2-oxoacid dehydrogenase acyltransferase catalytic" evidence="4">
    <location>
        <begin position="1"/>
        <end position="200"/>
    </location>
</feature>
<dbReference type="InterPro" id="IPR050743">
    <property type="entry name" value="2-oxoacid_DH_E2_comp"/>
</dbReference>
<dbReference type="SUPFAM" id="SSF52777">
    <property type="entry name" value="CoA-dependent acyltransferases"/>
    <property type="match status" value="1"/>
</dbReference>
<dbReference type="Pfam" id="PF00198">
    <property type="entry name" value="2-oxoacid_dh"/>
    <property type="match status" value="1"/>
</dbReference>
<protein>
    <submittedName>
        <fullName evidence="5">2-oxo acid dehydrogenase subunit E2</fullName>
    </submittedName>
</protein>
<dbReference type="EMBL" id="PEWN01000122">
    <property type="protein sequence ID" value="PIU50850.1"/>
    <property type="molecule type" value="Genomic_DNA"/>
</dbReference>
<dbReference type="GO" id="GO:0031405">
    <property type="term" value="F:lipoic acid binding"/>
    <property type="evidence" value="ECO:0007669"/>
    <property type="project" value="TreeGrafter"/>
</dbReference>
<sequence length="205" mass="22630">DMTEAVELREKLKKEKVYFSLNDLLIKAIAEALKEFPVVNGYFVDGKIVLNPSANIGIAVARSAIYKTSEGREIELYELIVPVLKDADKKNLTEIANESKGLIKKARENKLNLDELSGGTFTLSNLGTMGIDVFSAIINPPQATLLAIGEIKKRPAVVNDKIEIRYTMKASLSCDHRIVDGALGAHFLQKLKELLEKPKPIIGQK</sequence>
<dbReference type="Proteomes" id="UP000229227">
    <property type="component" value="Unassembled WGS sequence"/>
</dbReference>
<dbReference type="InterPro" id="IPR001078">
    <property type="entry name" value="2-oxoacid_DH_actylTfrase"/>
</dbReference>
<comment type="cofactor">
    <cofactor evidence="1">
        <name>(R)-lipoate</name>
        <dbReference type="ChEBI" id="CHEBI:83088"/>
    </cofactor>
</comment>
<dbReference type="GO" id="GO:0016407">
    <property type="term" value="F:acetyltransferase activity"/>
    <property type="evidence" value="ECO:0007669"/>
    <property type="project" value="TreeGrafter"/>
</dbReference>